<feature type="region of interest" description="Disordered" evidence="1">
    <location>
        <begin position="433"/>
        <end position="473"/>
    </location>
</feature>
<keyword evidence="3" id="KW-1185">Reference proteome</keyword>
<gene>
    <name evidence="2" type="ORF">CCMP2556_LOCUS27511</name>
</gene>
<reference evidence="2 3" key="1">
    <citation type="submission" date="2024-02" db="EMBL/GenBank/DDBJ databases">
        <authorList>
            <person name="Chen Y."/>
            <person name="Shah S."/>
            <person name="Dougan E. K."/>
            <person name="Thang M."/>
            <person name="Chan C."/>
        </authorList>
    </citation>
    <scope>NUCLEOTIDE SEQUENCE [LARGE SCALE GENOMIC DNA]</scope>
</reference>
<dbReference type="EMBL" id="CAXAMN010020001">
    <property type="protein sequence ID" value="CAK9055308.1"/>
    <property type="molecule type" value="Genomic_DNA"/>
</dbReference>
<comment type="caution">
    <text evidence="2">The sequence shown here is derived from an EMBL/GenBank/DDBJ whole genome shotgun (WGS) entry which is preliminary data.</text>
</comment>
<evidence type="ECO:0000313" key="3">
    <source>
        <dbReference type="Proteomes" id="UP001642484"/>
    </source>
</evidence>
<evidence type="ECO:0000256" key="1">
    <source>
        <dbReference type="SAM" id="MobiDB-lite"/>
    </source>
</evidence>
<name>A0ABP0MW06_9DINO</name>
<proteinExistence type="predicted"/>
<organism evidence="2 3">
    <name type="scientific">Durusdinium trenchii</name>
    <dbReference type="NCBI Taxonomy" id="1381693"/>
    <lineage>
        <taxon>Eukaryota</taxon>
        <taxon>Sar</taxon>
        <taxon>Alveolata</taxon>
        <taxon>Dinophyceae</taxon>
        <taxon>Suessiales</taxon>
        <taxon>Symbiodiniaceae</taxon>
        <taxon>Durusdinium</taxon>
    </lineage>
</organism>
<feature type="region of interest" description="Disordered" evidence="1">
    <location>
        <begin position="60"/>
        <end position="83"/>
    </location>
</feature>
<accession>A0ABP0MW06</accession>
<feature type="compositionally biased region" description="Acidic residues" evidence="1">
    <location>
        <begin position="68"/>
        <end position="77"/>
    </location>
</feature>
<dbReference type="Proteomes" id="UP001642484">
    <property type="component" value="Unassembled WGS sequence"/>
</dbReference>
<protein>
    <submittedName>
        <fullName evidence="2">Uncharacterized protein</fullName>
    </submittedName>
</protein>
<sequence length="473" mass="50290">MEKLLHALAEKLPANAGRSTVELAFRSAVDALPKSKIRDELLLKQTRLIGRLRSLVRSKVEESKPGEVAEEPQELPEGDAPGDPAACFQGVDINKPGDCIKHCQSLLQDALVSLDPAARSEEALAALVALFPPESGPWRLESGDLEALVQMLPCAATALGTQNTIAWRRFLGLCVAAPLRLTQDSPDPDETMKVVERLACTAAVLATAPAARTAVRIATASASLTSVSQSHLACLVPALLPLLRIGFLKGSCDSTRGDLLALLGGLRVLRLTRSKTPQFSEMRQILTAALLRDFDAFLARNLKADLRATPLVPELRRLVEDHKGSLRRGKALLKKLKAAEAKTSSAAVTVELVEALAEVLQPSELARLVSFSGLPCGEDEEVDAKAAAARARGDLFFEDTAGDVPLESLLAGGSESAHQAQAQVRKRTLGELEGVEALRVDETDNAQASDGGEPETPASTGSTGPKKRRKSTA</sequence>
<evidence type="ECO:0000313" key="2">
    <source>
        <dbReference type="EMBL" id="CAK9055308.1"/>
    </source>
</evidence>